<dbReference type="AlphaFoldDB" id="A0A1M6PU55"/>
<keyword evidence="4 11" id="KW-0813">Transport</keyword>
<dbReference type="STRING" id="1121266.SAMN02745883_01311"/>
<evidence type="ECO:0000256" key="8">
    <source>
        <dbReference type="ARBA" id="ARBA00023136"/>
    </source>
</evidence>
<dbReference type="NCBIfam" id="NF009980">
    <property type="entry name" value="PRK13446.1"/>
    <property type="match status" value="1"/>
</dbReference>
<keyword evidence="7 11" id="KW-0406">Ion transport</keyword>
<evidence type="ECO:0000256" key="4">
    <source>
        <dbReference type="ARBA" id="ARBA00022448"/>
    </source>
</evidence>
<dbReference type="Pfam" id="PF00401">
    <property type="entry name" value="ATP-synt_DE"/>
    <property type="match status" value="1"/>
</dbReference>
<evidence type="ECO:0000313" key="15">
    <source>
        <dbReference type="EMBL" id="SHK11493.1"/>
    </source>
</evidence>
<protein>
    <recommendedName>
        <fullName evidence="11">ATP synthase epsilon chain</fullName>
    </recommendedName>
    <alternativeName>
        <fullName evidence="11">ATP synthase F1 sector epsilon subunit</fullName>
    </alternativeName>
    <alternativeName>
        <fullName evidence="11">F-ATPase epsilon subunit</fullName>
    </alternativeName>
</protein>
<feature type="domain" description="ATP synthase epsilon subunit C-terminal" evidence="13">
    <location>
        <begin position="87"/>
        <end position="132"/>
    </location>
</feature>
<feature type="domain" description="ATP synthase F1 complex delta/epsilon subunit N-terminal" evidence="14">
    <location>
        <begin position="5"/>
        <end position="83"/>
    </location>
</feature>
<evidence type="ECO:0000256" key="7">
    <source>
        <dbReference type="ARBA" id="ARBA00023065"/>
    </source>
</evidence>
<dbReference type="PANTHER" id="PTHR13822">
    <property type="entry name" value="ATP SYNTHASE DELTA/EPSILON CHAIN"/>
    <property type="match status" value="1"/>
</dbReference>
<reference evidence="15 16" key="1">
    <citation type="submission" date="2016-11" db="EMBL/GenBank/DDBJ databases">
        <authorList>
            <person name="Jaros S."/>
            <person name="Januszkiewicz K."/>
            <person name="Wedrychowicz H."/>
        </authorList>
    </citation>
    <scope>NUCLEOTIDE SEQUENCE [LARGE SCALE GENOMIC DNA]</scope>
    <source>
        <strain evidence="15 16">DSM 14501</strain>
    </source>
</reference>
<dbReference type="Gene3D" id="2.60.15.10">
    <property type="entry name" value="F0F1 ATP synthase delta/epsilon subunit, N-terminal"/>
    <property type="match status" value="1"/>
</dbReference>
<evidence type="ECO:0000259" key="14">
    <source>
        <dbReference type="Pfam" id="PF02823"/>
    </source>
</evidence>
<evidence type="ECO:0000256" key="2">
    <source>
        <dbReference type="ARBA" id="ARBA00004202"/>
    </source>
</evidence>
<sequence length="135" mass="14989">MASTFQLEIVTPDRKFFEGEVNMVTVRTSEGDIGILKNHMPTIAPLSIGVIRIRQDGQLKQATCAGGFVSVDEDKTTIITDAAEWPEEIDVARAEAAAKRAEERLKMKSPEIDIVRAKIALNKALNRLRVAKEKR</sequence>
<keyword evidence="8 11" id="KW-0472">Membrane</keyword>
<dbReference type="InterPro" id="IPR036794">
    <property type="entry name" value="ATP_F1_dsu/esu_C_sf"/>
</dbReference>
<dbReference type="Pfam" id="PF02823">
    <property type="entry name" value="ATP-synt_DE_N"/>
    <property type="match status" value="1"/>
</dbReference>
<dbReference type="InterPro" id="IPR036771">
    <property type="entry name" value="ATPsynth_dsu/esu_N"/>
</dbReference>
<dbReference type="EMBL" id="FRAJ01000009">
    <property type="protein sequence ID" value="SHK11493.1"/>
    <property type="molecule type" value="Genomic_DNA"/>
</dbReference>
<dbReference type="GO" id="GO:0005886">
    <property type="term" value="C:plasma membrane"/>
    <property type="evidence" value="ECO:0007669"/>
    <property type="project" value="UniProtKB-SubCell"/>
</dbReference>
<evidence type="ECO:0000313" key="16">
    <source>
        <dbReference type="Proteomes" id="UP000184082"/>
    </source>
</evidence>
<keyword evidence="9 11" id="KW-0139">CF(1)</keyword>
<dbReference type="SUPFAM" id="SSF51344">
    <property type="entry name" value="Epsilon subunit of F1F0-ATP synthase N-terminal domain"/>
    <property type="match status" value="1"/>
</dbReference>
<evidence type="ECO:0000256" key="12">
    <source>
        <dbReference type="RuleBase" id="RU003656"/>
    </source>
</evidence>
<dbReference type="InterPro" id="IPR020547">
    <property type="entry name" value="ATP_synth_F1_esu_C"/>
</dbReference>
<dbReference type="SUPFAM" id="SSF46604">
    <property type="entry name" value="Epsilon subunit of F1F0-ATP synthase C-terminal domain"/>
    <property type="match status" value="1"/>
</dbReference>
<dbReference type="Proteomes" id="UP000184082">
    <property type="component" value="Unassembled WGS sequence"/>
</dbReference>
<name>A0A1M6PU55_9FIRM</name>
<evidence type="ECO:0000256" key="10">
    <source>
        <dbReference type="ARBA" id="ARBA00023310"/>
    </source>
</evidence>
<gene>
    <name evidence="11" type="primary">atpC</name>
    <name evidence="15" type="ORF">SAMN02745883_01311</name>
</gene>
<dbReference type="GO" id="GO:0046933">
    <property type="term" value="F:proton-transporting ATP synthase activity, rotational mechanism"/>
    <property type="evidence" value="ECO:0007669"/>
    <property type="project" value="UniProtKB-UniRule"/>
</dbReference>
<organism evidence="15 16">
    <name type="scientific">Caminicella sporogenes DSM 14501</name>
    <dbReference type="NCBI Taxonomy" id="1121266"/>
    <lineage>
        <taxon>Bacteria</taxon>
        <taxon>Bacillati</taxon>
        <taxon>Bacillota</taxon>
        <taxon>Clostridia</taxon>
        <taxon>Peptostreptococcales</taxon>
        <taxon>Caminicellaceae</taxon>
        <taxon>Caminicella</taxon>
    </lineage>
</organism>
<dbReference type="NCBIfam" id="NF009977">
    <property type="entry name" value="PRK13442.1"/>
    <property type="match status" value="1"/>
</dbReference>
<keyword evidence="10 11" id="KW-0066">ATP synthesis</keyword>
<accession>A0A1M6PU55</accession>
<proteinExistence type="inferred from homology"/>
<dbReference type="NCBIfam" id="NF001846">
    <property type="entry name" value="PRK00571.1-3"/>
    <property type="match status" value="1"/>
</dbReference>
<comment type="similarity">
    <text evidence="3 11 12">Belongs to the ATPase epsilon chain family.</text>
</comment>
<comment type="subunit">
    <text evidence="11 12">F-type ATPases have 2 components, CF(1) - the catalytic core - and CF(0) - the membrane proton channel. CF(1) has five subunits: alpha(3), beta(3), gamma(1), delta(1), epsilon(1). CF(0) has three main subunits: a, b and c.</text>
</comment>
<evidence type="ECO:0000256" key="3">
    <source>
        <dbReference type="ARBA" id="ARBA00005712"/>
    </source>
</evidence>
<evidence type="ECO:0000256" key="1">
    <source>
        <dbReference type="ARBA" id="ARBA00003543"/>
    </source>
</evidence>
<dbReference type="HAMAP" id="MF_00530">
    <property type="entry name" value="ATP_synth_epsil_bac"/>
    <property type="match status" value="1"/>
</dbReference>
<dbReference type="Gene3D" id="1.20.5.440">
    <property type="entry name" value="ATP synthase delta/epsilon subunit, C-terminal domain"/>
    <property type="match status" value="1"/>
</dbReference>
<evidence type="ECO:0000256" key="6">
    <source>
        <dbReference type="ARBA" id="ARBA00022781"/>
    </source>
</evidence>
<dbReference type="InterPro" id="IPR020546">
    <property type="entry name" value="ATP_synth_F1_dsu/esu_N"/>
</dbReference>
<comment type="function">
    <text evidence="1 11">Produces ATP from ADP in the presence of a proton gradient across the membrane.</text>
</comment>
<dbReference type="RefSeq" id="WP_072966770.1">
    <property type="nucleotide sequence ID" value="NZ_FRAJ01000009.1"/>
</dbReference>
<dbReference type="GO" id="GO:0045259">
    <property type="term" value="C:proton-transporting ATP synthase complex"/>
    <property type="evidence" value="ECO:0007669"/>
    <property type="project" value="UniProtKB-KW"/>
</dbReference>
<dbReference type="InterPro" id="IPR001469">
    <property type="entry name" value="ATP_synth_F1_dsu/esu"/>
</dbReference>
<dbReference type="GO" id="GO:0005524">
    <property type="term" value="F:ATP binding"/>
    <property type="evidence" value="ECO:0007669"/>
    <property type="project" value="UniProtKB-UniRule"/>
</dbReference>
<evidence type="ECO:0000256" key="11">
    <source>
        <dbReference type="HAMAP-Rule" id="MF_00530"/>
    </source>
</evidence>
<keyword evidence="16" id="KW-1185">Reference proteome</keyword>
<keyword evidence="5 11" id="KW-1003">Cell membrane</keyword>
<keyword evidence="6 11" id="KW-0375">Hydrogen ion transport</keyword>
<dbReference type="NCBIfam" id="TIGR01216">
    <property type="entry name" value="ATP_synt_epsi"/>
    <property type="match status" value="1"/>
</dbReference>
<evidence type="ECO:0000256" key="5">
    <source>
        <dbReference type="ARBA" id="ARBA00022475"/>
    </source>
</evidence>
<dbReference type="FunFam" id="1.20.5.440:FF:000001">
    <property type="entry name" value="ATP synthase epsilon chain"/>
    <property type="match status" value="1"/>
</dbReference>
<comment type="subcellular location">
    <subcellularLocation>
        <location evidence="2 11">Cell membrane</location>
        <topology evidence="2 11">Peripheral membrane protein</topology>
    </subcellularLocation>
</comment>
<evidence type="ECO:0000259" key="13">
    <source>
        <dbReference type="Pfam" id="PF00401"/>
    </source>
</evidence>
<dbReference type="CDD" id="cd12152">
    <property type="entry name" value="F1-ATPase_delta"/>
    <property type="match status" value="1"/>
</dbReference>
<evidence type="ECO:0000256" key="9">
    <source>
        <dbReference type="ARBA" id="ARBA00023196"/>
    </source>
</evidence>
<dbReference type="PANTHER" id="PTHR13822:SF10">
    <property type="entry name" value="ATP SYNTHASE EPSILON CHAIN, CHLOROPLASTIC"/>
    <property type="match status" value="1"/>
</dbReference>